<dbReference type="Proteomes" id="UP000198304">
    <property type="component" value="Unassembled WGS sequence"/>
</dbReference>
<protein>
    <submittedName>
        <fullName evidence="1">Uncharacterized protein</fullName>
    </submittedName>
</protein>
<name>A0A239BF28_9FIRM</name>
<sequence length="32" mass="3533">MGKILLFATGDSMLEYGKQLKSEMDNPDSLAE</sequence>
<gene>
    <name evidence="1" type="ORF">SAMN05446037_1003217</name>
</gene>
<proteinExistence type="predicted"/>
<dbReference type="AlphaFoldDB" id="A0A239BF28"/>
<organism evidence="1 2">
    <name type="scientific">Anaerovirgula multivorans</name>
    <dbReference type="NCBI Taxonomy" id="312168"/>
    <lineage>
        <taxon>Bacteria</taxon>
        <taxon>Bacillati</taxon>
        <taxon>Bacillota</taxon>
        <taxon>Clostridia</taxon>
        <taxon>Peptostreptococcales</taxon>
        <taxon>Natronincolaceae</taxon>
        <taxon>Anaerovirgula</taxon>
    </lineage>
</organism>
<accession>A0A239BF28</accession>
<evidence type="ECO:0000313" key="1">
    <source>
        <dbReference type="EMBL" id="SNS06349.1"/>
    </source>
</evidence>
<keyword evidence="2" id="KW-1185">Reference proteome</keyword>
<dbReference type="EMBL" id="FZOJ01000003">
    <property type="protein sequence ID" value="SNS06349.1"/>
    <property type="molecule type" value="Genomic_DNA"/>
</dbReference>
<evidence type="ECO:0000313" key="2">
    <source>
        <dbReference type="Proteomes" id="UP000198304"/>
    </source>
</evidence>
<reference evidence="1 2" key="1">
    <citation type="submission" date="2017-06" db="EMBL/GenBank/DDBJ databases">
        <authorList>
            <person name="Kim H.J."/>
            <person name="Triplett B.A."/>
        </authorList>
    </citation>
    <scope>NUCLEOTIDE SEQUENCE [LARGE SCALE GENOMIC DNA]</scope>
    <source>
        <strain evidence="1 2">SCA</strain>
    </source>
</reference>